<evidence type="ECO:0000256" key="1">
    <source>
        <dbReference type="PROSITE-ProRule" id="PRU00047"/>
    </source>
</evidence>
<protein>
    <recommendedName>
        <fullName evidence="2">CCHC-type domain-containing protein</fullName>
    </recommendedName>
</protein>
<dbReference type="GO" id="GO:0008270">
    <property type="term" value="F:zinc ion binding"/>
    <property type="evidence" value="ECO:0007669"/>
    <property type="project" value="UniProtKB-KW"/>
</dbReference>
<keyword evidence="1" id="KW-0863">Zinc-finger</keyword>
<dbReference type="AlphaFoldDB" id="J8ZY97"/>
<reference evidence="3 4" key="1">
    <citation type="submission" date="2011-08" db="EMBL/GenBank/DDBJ databases">
        <authorList>
            <person name="Liu Z.J."/>
            <person name="Shi F.L."/>
            <person name="Lu J.Q."/>
            <person name="Li M."/>
            <person name="Wang Z.L."/>
        </authorList>
    </citation>
    <scope>NUCLEOTIDE SEQUENCE [LARGE SCALE GENOMIC DNA]</scope>
    <source>
        <strain evidence="3 4">USNM 41457</strain>
    </source>
</reference>
<evidence type="ECO:0000313" key="4">
    <source>
        <dbReference type="Proteomes" id="UP000003163"/>
    </source>
</evidence>
<name>J8ZY97_EDHAE</name>
<sequence length="248" mass="29134">MYYMGRKPIFHKGMDEKNLKIEFFMLEGLDGLEKRYSSKDDRNSSKIIKKFEGMFFELNANGEIPAEWSDFKNMVIDFCLGRDIAQIRKYREESWVDFLIRLRDFGNYQKKSENVVFRYLREQRMPMDMKMRVHALDGKLEELIERVKEINMSQGLKKTTWGSKNGFGDKYGERKNRNACYNCREVWHYSRECPKQKIMMVDWPDSKLGGVDERIVTINGKTCRVIFDTGAAGSFICSGGLSFFNTVS</sequence>
<keyword evidence="1" id="KW-0479">Metal-binding</keyword>
<comment type="caution">
    <text evidence="3">The sequence shown here is derived from an EMBL/GenBank/DDBJ whole genome shotgun (WGS) entry which is preliminary data.</text>
</comment>
<dbReference type="EMBL" id="AFBI03000016">
    <property type="protein sequence ID" value="EJW04608.1"/>
    <property type="molecule type" value="Genomic_DNA"/>
</dbReference>
<dbReference type="Gene3D" id="4.10.60.10">
    <property type="entry name" value="Zinc finger, CCHC-type"/>
    <property type="match status" value="1"/>
</dbReference>
<reference evidence="4" key="2">
    <citation type="submission" date="2015-07" db="EMBL/GenBank/DDBJ databases">
        <title>Contrasting host-pathogen interactions and genome evolution in two generalist and specialist microsporidian pathogens of mosquitoes.</title>
        <authorList>
            <consortium name="The Broad Institute Genomics Platform"/>
            <consortium name="The Broad Institute Genome Sequencing Center for Infectious Disease"/>
            <person name="Cuomo C.A."/>
            <person name="Sanscrainte N.D."/>
            <person name="Goldberg J.M."/>
            <person name="Heiman D."/>
            <person name="Young S."/>
            <person name="Zeng Q."/>
            <person name="Becnel J.J."/>
            <person name="Birren B.W."/>
        </authorList>
    </citation>
    <scope>NUCLEOTIDE SEQUENCE [LARGE SCALE GENOMIC DNA]</scope>
    <source>
        <strain evidence="4">USNM 41457</strain>
    </source>
</reference>
<dbReference type="GO" id="GO:0003676">
    <property type="term" value="F:nucleic acid binding"/>
    <property type="evidence" value="ECO:0007669"/>
    <property type="project" value="InterPro"/>
</dbReference>
<dbReference type="SUPFAM" id="SSF57756">
    <property type="entry name" value="Retrovirus zinc finger-like domains"/>
    <property type="match status" value="1"/>
</dbReference>
<dbReference type="PROSITE" id="PS50158">
    <property type="entry name" value="ZF_CCHC"/>
    <property type="match status" value="1"/>
</dbReference>
<accession>J8ZY97</accession>
<evidence type="ECO:0000259" key="2">
    <source>
        <dbReference type="PROSITE" id="PS50158"/>
    </source>
</evidence>
<dbReference type="InterPro" id="IPR001878">
    <property type="entry name" value="Znf_CCHC"/>
</dbReference>
<dbReference type="Proteomes" id="UP000003163">
    <property type="component" value="Unassembled WGS sequence"/>
</dbReference>
<dbReference type="VEuPathDB" id="MicrosporidiaDB:EDEG_01192"/>
<dbReference type="Pfam" id="PF00098">
    <property type="entry name" value="zf-CCHC"/>
    <property type="match status" value="1"/>
</dbReference>
<dbReference type="InParanoid" id="J8ZY97"/>
<dbReference type="InterPro" id="IPR036875">
    <property type="entry name" value="Znf_CCHC_sf"/>
</dbReference>
<keyword evidence="4" id="KW-1185">Reference proteome</keyword>
<organism evidence="3 4">
    <name type="scientific">Edhazardia aedis (strain USNM 41457)</name>
    <name type="common">Microsporidian parasite</name>
    <dbReference type="NCBI Taxonomy" id="1003232"/>
    <lineage>
        <taxon>Eukaryota</taxon>
        <taxon>Fungi</taxon>
        <taxon>Fungi incertae sedis</taxon>
        <taxon>Microsporidia</taxon>
        <taxon>Edhazardia</taxon>
    </lineage>
</organism>
<proteinExistence type="predicted"/>
<evidence type="ECO:0000313" key="3">
    <source>
        <dbReference type="EMBL" id="EJW04608.1"/>
    </source>
</evidence>
<keyword evidence="1" id="KW-0862">Zinc</keyword>
<feature type="domain" description="CCHC-type" evidence="2">
    <location>
        <begin position="180"/>
        <end position="195"/>
    </location>
</feature>
<dbReference type="OrthoDB" id="8029555at2759"/>
<dbReference type="SMART" id="SM00343">
    <property type="entry name" value="ZnF_C2HC"/>
    <property type="match status" value="1"/>
</dbReference>
<dbReference type="HOGENOM" id="CLU_073877_0_0_1"/>
<gene>
    <name evidence="3" type="ORF">EDEG_01192</name>
</gene>